<keyword evidence="3" id="KW-1185">Reference proteome</keyword>
<dbReference type="EMBL" id="FNAP01000006">
    <property type="protein sequence ID" value="SDE36316.1"/>
    <property type="molecule type" value="Genomic_DNA"/>
</dbReference>
<feature type="region of interest" description="Disordered" evidence="1">
    <location>
        <begin position="151"/>
        <end position="173"/>
    </location>
</feature>
<dbReference type="OrthoDB" id="7351654at2"/>
<evidence type="ECO:0000313" key="2">
    <source>
        <dbReference type="EMBL" id="SDE36316.1"/>
    </source>
</evidence>
<accession>A0A1G7CC63</accession>
<gene>
    <name evidence="2" type="ORF">SAMN05421720_1062</name>
</gene>
<evidence type="ECO:0000256" key="1">
    <source>
        <dbReference type="SAM" id="MobiDB-lite"/>
    </source>
</evidence>
<protein>
    <submittedName>
        <fullName evidence="2">Uncharacterized protein</fullName>
    </submittedName>
</protein>
<organism evidence="2 3">
    <name type="scientific">Rhodospira trueperi</name>
    <dbReference type="NCBI Taxonomy" id="69960"/>
    <lineage>
        <taxon>Bacteria</taxon>
        <taxon>Pseudomonadati</taxon>
        <taxon>Pseudomonadota</taxon>
        <taxon>Alphaproteobacteria</taxon>
        <taxon>Rhodospirillales</taxon>
        <taxon>Rhodospirillaceae</taxon>
        <taxon>Rhodospira</taxon>
    </lineage>
</organism>
<feature type="region of interest" description="Disordered" evidence="1">
    <location>
        <begin position="1"/>
        <end position="30"/>
    </location>
</feature>
<feature type="compositionally biased region" description="Basic and acidic residues" evidence="1">
    <location>
        <begin position="156"/>
        <end position="173"/>
    </location>
</feature>
<sequence>MSVTEPISTPLAPVGGGPEDPAAAAARRHAAREAERAAEVAAIKEKGFRTYVEELEKEKIEKMREELLRTMGLTEEDLEEMTPEARAAIEKRIESEIQKRLAAASLVNDQDKKGPQAAGRSLLMQTVFGAGTLPGGLDTGAGAGVGRDTLLAVQEVGDRPESGDRTTRERDGA</sequence>
<name>A0A1G7CC63_9PROT</name>
<dbReference type="STRING" id="69960.SAMN05421720_1062"/>
<reference evidence="2 3" key="1">
    <citation type="submission" date="2016-10" db="EMBL/GenBank/DDBJ databases">
        <authorList>
            <person name="de Groot N.N."/>
        </authorList>
    </citation>
    <scope>NUCLEOTIDE SEQUENCE [LARGE SCALE GENOMIC DNA]</scope>
    <source>
        <strain evidence="2 3">ATCC 700224</strain>
    </source>
</reference>
<dbReference type="AlphaFoldDB" id="A0A1G7CC63"/>
<evidence type="ECO:0000313" key="3">
    <source>
        <dbReference type="Proteomes" id="UP000199412"/>
    </source>
</evidence>
<proteinExistence type="predicted"/>
<dbReference type="RefSeq" id="WP_092785454.1">
    <property type="nucleotide sequence ID" value="NZ_FNAP01000006.1"/>
</dbReference>
<dbReference type="Proteomes" id="UP000199412">
    <property type="component" value="Unassembled WGS sequence"/>
</dbReference>